<comment type="similarity">
    <text evidence="1">Belongs to the peptidase S28 family.</text>
</comment>
<gene>
    <name evidence="6" type="ORF">ASIM_LOCUS3639</name>
</gene>
<dbReference type="OrthoDB" id="5842864at2759"/>
<keyword evidence="4" id="KW-0378">Hydrolase</keyword>
<reference evidence="8" key="1">
    <citation type="submission" date="2017-02" db="UniProtKB">
        <authorList>
            <consortium name="WormBaseParasite"/>
        </authorList>
    </citation>
    <scope>IDENTIFICATION</scope>
</reference>
<proteinExistence type="inferred from homology"/>
<evidence type="ECO:0000313" key="8">
    <source>
        <dbReference type="WBParaSite" id="ASIM_0000380901-mRNA-1"/>
    </source>
</evidence>
<dbReference type="PANTHER" id="PTHR11010:SF117">
    <property type="entry name" value="SERINE PROTEASE 16"/>
    <property type="match status" value="1"/>
</dbReference>
<evidence type="ECO:0000313" key="7">
    <source>
        <dbReference type="Proteomes" id="UP000267096"/>
    </source>
</evidence>
<evidence type="ECO:0000256" key="1">
    <source>
        <dbReference type="ARBA" id="ARBA00011079"/>
    </source>
</evidence>
<dbReference type="Pfam" id="PF05577">
    <property type="entry name" value="Peptidase_S28"/>
    <property type="match status" value="1"/>
</dbReference>
<keyword evidence="3" id="KW-0732">Signal</keyword>
<sequence>MLMNSAADNAKTRGNIALNLTELPSHFFLQGTNVVFPNGNIDPWHALGLYSHIQPSIVPILINGTVHCEDMQPELPTDPPALVNARKIIASNIDIWLRGKRKQQDVKAEMPKVTSQIKKTRSKLPKMKQFSSVLKRVPLKPIRQELYHTETIPGHLKSFIWGRPLRGLVVDPPAPIDMVAYPEGFIAGTITMPLDHFEATNTNTFNQV</sequence>
<evidence type="ECO:0000256" key="3">
    <source>
        <dbReference type="ARBA" id="ARBA00022729"/>
    </source>
</evidence>
<evidence type="ECO:0000256" key="2">
    <source>
        <dbReference type="ARBA" id="ARBA00022670"/>
    </source>
</evidence>
<keyword evidence="5" id="KW-0325">Glycoprotein</keyword>
<dbReference type="GO" id="GO:0070008">
    <property type="term" value="F:serine-type exopeptidase activity"/>
    <property type="evidence" value="ECO:0007669"/>
    <property type="project" value="InterPro"/>
</dbReference>
<dbReference type="InterPro" id="IPR029058">
    <property type="entry name" value="AB_hydrolase_fold"/>
</dbReference>
<organism evidence="8">
    <name type="scientific">Anisakis simplex</name>
    <name type="common">Herring worm</name>
    <dbReference type="NCBI Taxonomy" id="6269"/>
    <lineage>
        <taxon>Eukaryota</taxon>
        <taxon>Metazoa</taxon>
        <taxon>Ecdysozoa</taxon>
        <taxon>Nematoda</taxon>
        <taxon>Chromadorea</taxon>
        <taxon>Rhabditida</taxon>
        <taxon>Spirurina</taxon>
        <taxon>Ascaridomorpha</taxon>
        <taxon>Ascaridoidea</taxon>
        <taxon>Anisakidae</taxon>
        <taxon>Anisakis</taxon>
        <taxon>Anisakis simplex complex</taxon>
    </lineage>
</organism>
<dbReference type="AlphaFoldDB" id="A0A0M3J8A6"/>
<dbReference type="Gene3D" id="3.40.50.1820">
    <property type="entry name" value="alpha/beta hydrolase"/>
    <property type="match status" value="1"/>
</dbReference>
<reference evidence="6 7" key="2">
    <citation type="submission" date="2018-11" db="EMBL/GenBank/DDBJ databases">
        <authorList>
            <consortium name="Pathogen Informatics"/>
        </authorList>
    </citation>
    <scope>NUCLEOTIDE SEQUENCE [LARGE SCALE GENOMIC DNA]</scope>
</reference>
<evidence type="ECO:0000256" key="4">
    <source>
        <dbReference type="ARBA" id="ARBA00022801"/>
    </source>
</evidence>
<name>A0A0M3J8A6_ANISI</name>
<dbReference type="InterPro" id="IPR008758">
    <property type="entry name" value="Peptidase_S28"/>
</dbReference>
<dbReference type="GO" id="GO:0006508">
    <property type="term" value="P:proteolysis"/>
    <property type="evidence" value="ECO:0007669"/>
    <property type="project" value="UniProtKB-KW"/>
</dbReference>
<dbReference type="Proteomes" id="UP000267096">
    <property type="component" value="Unassembled WGS sequence"/>
</dbReference>
<protein>
    <submittedName>
        <fullName evidence="8">TPP_enzyme_N domain-containing protein</fullName>
    </submittedName>
</protein>
<dbReference type="EMBL" id="UYRR01005794">
    <property type="protein sequence ID" value="VDK22023.1"/>
    <property type="molecule type" value="Genomic_DNA"/>
</dbReference>
<keyword evidence="2" id="KW-0645">Protease</keyword>
<accession>A0A0M3J8A6</accession>
<dbReference type="GO" id="GO:0008239">
    <property type="term" value="F:dipeptidyl-peptidase activity"/>
    <property type="evidence" value="ECO:0007669"/>
    <property type="project" value="TreeGrafter"/>
</dbReference>
<dbReference type="WBParaSite" id="ASIM_0000380901-mRNA-1">
    <property type="protein sequence ID" value="ASIM_0000380901-mRNA-1"/>
    <property type="gene ID" value="ASIM_0000380901"/>
</dbReference>
<evidence type="ECO:0000313" key="6">
    <source>
        <dbReference type="EMBL" id="VDK22023.1"/>
    </source>
</evidence>
<evidence type="ECO:0000256" key="5">
    <source>
        <dbReference type="ARBA" id="ARBA00023180"/>
    </source>
</evidence>
<dbReference type="PANTHER" id="PTHR11010">
    <property type="entry name" value="PROTEASE S28 PRO-X CARBOXYPEPTIDASE-RELATED"/>
    <property type="match status" value="1"/>
</dbReference>
<keyword evidence="7" id="KW-1185">Reference proteome</keyword>